<evidence type="ECO:0000256" key="1">
    <source>
        <dbReference type="ARBA" id="ARBA00022617"/>
    </source>
</evidence>
<evidence type="ECO:0000256" key="5">
    <source>
        <dbReference type="RuleBase" id="RU000356"/>
    </source>
</evidence>
<dbReference type="RefSeq" id="WP_220374226.1">
    <property type="nucleotide sequence ID" value="NZ_JAEUAO010000008.1"/>
</dbReference>
<dbReference type="CDD" id="cd12131">
    <property type="entry name" value="HGbI-like"/>
    <property type="match status" value="1"/>
</dbReference>
<proteinExistence type="inferred from homology"/>
<keyword evidence="3" id="KW-0479">Metal-binding</keyword>
<dbReference type="InterPro" id="IPR009050">
    <property type="entry name" value="Globin-like_sf"/>
</dbReference>
<feature type="domain" description="Globin" evidence="6">
    <location>
        <begin position="1"/>
        <end position="134"/>
    </location>
</feature>
<organism evidence="7 8">
    <name type="scientific">Rhizobium herbae</name>
    <dbReference type="NCBI Taxonomy" id="508661"/>
    <lineage>
        <taxon>Bacteria</taxon>
        <taxon>Pseudomonadati</taxon>
        <taxon>Pseudomonadota</taxon>
        <taxon>Alphaproteobacteria</taxon>
        <taxon>Hyphomicrobiales</taxon>
        <taxon>Rhizobiaceae</taxon>
        <taxon>Rhizobium/Agrobacterium group</taxon>
        <taxon>Rhizobium</taxon>
    </lineage>
</organism>
<keyword evidence="5" id="KW-0813">Transport</keyword>
<evidence type="ECO:0000256" key="4">
    <source>
        <dbReference type="ARBA" id="ARBA00023004"/>
    </source>
</evidence>
<dbReference type="EMBL" id="JAEUAO010000008">
    <property type="protein sequence ID" value="MBW9066309.1"/>
    <property type="molecule type" value="Genomic_DNA"/>
</dbReference>
<dbReference type="PROSITE" id="PS01033">
    <property type="entry name" value="GLOBIN"/>
    <property type="match status" value="1"/>
</dbReference>
<evidence type="ECO:0000256" key="2">
    <source>
        <dbReference type="ARBA" id="ARBA00022621"/>
    </source>
</evidence>
<reference evidence="7 8" key="1">
    <citation type="journal article" date="2021" name="MBio">
        <title>Poor Competitiveness of Bradyrhizobium in Pigeon Pea Root Colonization in Indian Soils.</title>
        <authorList>
            <person name="Chalasani D."/>
            <person name="Basu A."/>
            <person name="Pullabhotla S.V.S.R.N."/>
            <person name="Jorrin B."/>
            <person name="Neal A.L."/>
            <person name="Poole P.S."/>
            <person name="Podile A.R."/>
            <person name="Tkacz A."/>
        </authorList>
    </citation>
    <scope>NUCLEOTIDE SEQUENCE [LARGE SCALE GENOMIC DNA]</scope>
    <source>
        <strain evidence="7 8">HU44</strain>
    </source>
</reference>
<dbReference type="PANTHER" id="PTHR43396:SF3">
    <property type="entry name" value="FLAVOHEMOPROTEIN"/>
    <property type="match status" value="1"/>
</dbReference>
<gene>
    <name evidence="7" type="ORF">JNB71_23685</name>
</gene>
<keyword evidence="4" id="KW-0408">Iron</keyword>
<evidence type="ECO:0000256" key="3">
    <source>
        <dbReference type="ARBA" id="ARBA00022723"/>
    </source>
</evidence>
<dbReference type="InterPro" id="IPR012292">
    <property type="entry name" value="Globin/Proto"/>
</dbReference>
<sequence>MTPNDIDLVQSSFAKVVPIREAAAELFYGRLFEIAPDVKPMFKGEMKEQGRKLMTTLAVVVNGLKDLPSILPAAEALAVKHNDYGVKPEHYTPVGEALIWTLDKGLGKDFTPETRDAWISAYTTLSGVMIAASRRKIEAAE</sequence>
<dbReference type="Gene3D" id="1.10.490.10">
    <property type="entry name" value="Globins"/>
    <property type="match status" value="1"/>
</dbReference>
<evidence type="ECO:0000313" key="7">
    <source>
        <dbReference type="EMBL" id="MBW9066309.1"/>
    </source>
</evidence>
<evidence type="ECO:0000313" key="8">
    <source>
        <dbReference type="Proteomes" id="UP000757604"/>
    </source>
</evidence>
<evidence type="ECO:0000259" key="6">
    <source>
        <dbReference type="PROSITE" id="PS01033"/>
    </source>
</evidence>
<comment type="similarity">
    <text evidence="5">Belongs to the globin family.</text>
</comment>
<protein>
    <submittedName>
        <fullName evidence="7">Hemin receptor</fullName>
    </submittedName>
</protein>
<dbReference type="Proteomes" id="UP000757604">
    <property type="component" value="Unassembled WGS sequence"/>
</dbReference>
<keyword evidence="1 5" id="KW-0349">Heme</keyword>
<keyword evidence="7" id="KW-0675">Receptor</keyword>
<dbReference type="SUPFAM" id="SSF46458">
    <property type="entry name" value="Globin-like"/>
    <property type="match status" value="1"/>
</dbReference>
<dbReference type="InterPro" id="IPR000971">
    <property type="entry name" value="Globin"/>
</dbReference>
<dbReference type="Pfam" id="PF00042">
    <property type="entry name" value="Globin"/>
    <property type="match status" value="1"/>
</dbReference>
<dbReference type="PANTHER" id="PTHR43396">
    <property type="entry name" value="FLAVOHEMOPROTEIN"/>
    <property type="match status" value="1"/>
</dbReference>
<keyword evidence="2 5" id="KW-0561">Oxygen transport</keyword>
<name>A0ABS7HG90_9HYPH</name>
<comment type="caution">
    <text evidence="7">The sequence shown here is derived from an EMBL/GenBank/DDBJ whole genome shotgun (WGS) entry which is preliminary data.</text>
</comment>
<accession>A0ABS7HG90</accession>
<keyword evidence="8" id="KW-1185">Reference proteome</keyword>